<protein>
    <recommendedName>
        <fullName evidence="11">Alb1-domain-containing protein</fullName>
    </recommendedName>
</protein>
<reference evidence="9" key="4">
    <citation type="journal article" date="2015" name="G3 (Bethesda)">
        <title>Genome sequences of three phytopathogenic species of the Magnaporthaceae family of fungi.</title>
        <authorList>
            <person name="Okagaki L.H."/>
            <person name="Nunes C.C."/>
            <person name="Sailsbery J."/>
            <person name="Clay B."/>
            <person name="Brown D."/>
            <person name="John T."/>
            <person name="Oh Y."/>
            <person name="Young N."/>
            <person name="Fitzgerald M."/>
            <person name="Haas B.J."/>
            <person name="Zeng Q."/>
            <person name="Young S."/>
            <person name="Adiconis X."/>
            <person name="Fan L."/>
            <person name="Levin J.Z."/>
            <person name="Mitchell T.K."/>
            <person name="Okubara P.A."/>
            <person name="Farman M.L."/>
            <person name="Kohn L.M."/>
            <person name="Birren B."/>
            <person name="Ma L.-J."/>
            <person name="Dean R.A."/>
        </authorList>
    </citation>
    <scope>NUCLEOTIDE SEQUENCE</scope>
    <source>
        <strain evidence="9">ATCC 64411 / 73-15</strain>
    </source>
</reference>
<keyword evidence="4" id="KW-0963">Cytoplasm</keyword>
<dbReference type="GO" id="GO:0005737">
    <property type="term" value="C:cytoplasm"/>
    <property type="evidence" value="ECO:0007669"/>
    <property type="project" value="UniProtKB-SubCell"/>
</dbReference>
<evidence type="ECO:0000256" key="1">
    <source>
        <dbReference type="ARBA" id="ARBA00004123"/>
    </source>
</evidence>
<reference evidence="8" key="1">
    <citation type="submission" date="2010-05" db="EMBL/GenBank/DDBJ databases">
        <title>The Genome Sequence of Magnaporthe poae strain ATCC 64411.</title>
        <authorList>
            <consortium name="The Broad Institute Genome Sequencing Platform"/>
            <consortium name="Broad Institute Genome Sequencing Center for Infectious Disease"/>
            <person name="Ma L.-J."/>
            <person name="Dead R."/>
            <person name="Young S."/>
            <person name="Zeng Q."/>
            <person name="Koehrsen M."/>
            <person name="Alvarado L."/>
            <person name="Berlin A."/>
            <person name="Chapman S.B."/>
            <person name="Chen Z."/>
            <person name="Freedman E."/>
            <person name="Gellesch M."/>
            <person name="Goldberg J."/>
            <person name="Griggs A."/>
            <person name="Gujja S."/>
            <person name="Heilman E.R."/>
            <person name="Heiman D."/>
            <person name="Hepburn T."/>
            <person name="Howarth C."/>
            <person name="Jen D."/>
            <person name="Larson L."/>
            <person name="Mehta T."/>
            <person name="Neiman D."/>
            <person name="Pearson M."/>
            <person name="Roberts A."/>
            <person name="Saif S."/>
            <person name="Shea T."/>
            <person name="Shenoy N."/>
            <person name="Sisk P."/>
            <person name="Stolte C."/>
            <person name="Sykes S."/>
            <person name="Walk T."/>
            <person name="White J."/>
            <person name="Yandava C."/>
            <person name="Haas B."/>
            <person name="Nusbaum C."/>
            <person name="Birren B."/>
        </authorList>
    </citation>
    <scope>NUCLEOTIDE SEQUENCE</scope>
    <source>
        <strain evidence="8">ATCC 64411</strain>
    </source>
</reference>
<evidence type="ECO:0000256" key="5">
    <source>
        <dbReference type="ARBA" id="ARBA00022517"/>
    </source>
</evidence>
<sequence length="189" mass="20414">MAKKAPSKHSRAARRATSPSIDTDKSLKNVKPPAESINLRPAVLAAQHGAGVGKMKKARSGRKAVLSSRARRRHEKGMDRAEAIMDRTLSKIEKSKGQARTIQGRRKAWEDINTIVMAVGDDDDAKPKKKTARQLEAEAEQAVVDMFYSNNGDDEDMEGAGSDGGGTPTAPNPQPESTAAHDDDDDEIL</sequence>
<dbReference type="PANTHER" id="PTHR28280">
    <property type="entry name" value="SHUTTLING PRE-60S FACTOR ECM1"/>
    <property type="match status" value="1"/>
</dbReference>
<dbReference type="AlphaFoldDB" id="A0A0C4EFT5"/>
<keyword evidence="5" id="KW-0690">Ribosome biogenesis</keyword>
<evidence type="ECO:0000256" key="2">
    <source>
        <dbReference type="ARBA" id="ARBA00004496"/>
    </source>
</evidence>
<keyword evidence="6" id="KW-0539">Nucleus</keyword>
<feature type="compositionally biased region" description="Basic residues" evidence="7">
    <location>
        <begin position="1"/>
        <end position="14"/>
    </location>
</feature>
<dbReference type="GO" id="GO:0030687">
    <property type="term" value="C:preribosome, large subunit precursor"/>
    <property type="evidence" value="ECO:0007669"/>
    <property type="project" value="TreeGrafter"/>
</dbReference>
<evidence type="ECO:0000313" key="10">
    <source>
        <dbReference type="Proteomes" id="UP000011715"/>
    </source>
</evidence>
<dbReference type="GO" id="GO:0000055">
    <property type="term" value="P:ribosomal large subunit export from nucleus"/>
    <property type="evidence" value="ECO:0007669"/>
    <property type="project" value="TreeGrafter"/>
</dbReference>
<evidence type="ECO:0008006" key="11">
    <source>
        <dbReference type="Google" id="ProtNLM"/>
    </source>
</evidence>
<dbReference type="EnsemblFungi" id="MAPG_11641T0">
    <property type="protein sequence ID" value="MAPG_11641T0"/>
    <property type="gene ID" value="MAPG_11641"/>
</dbReference>
<dbReference type="GO" id="GO:0005730">
    <property type="term" value="C:nucleolus"/>
    <property type="evidence" value="ECO:0007669"/>
    <property type="project" value="TreeGrafter"/>
</dbReference>
<dbReference type="VEuPathDB" id="FungiDB:MAPG_11641"/>
<dbReference type="InterPro" id="IPR022784">
    <property type="entry name" value="Ribosome_bgen_Alb1"/>
</dbReference>
<evidence type="ECO:0000313" key="9">
    <source>
        <dbReference type="EnsemblFungi" id="MAPG_11641T0"/>
    </source>
</evidence>
<feature type="region of interest" description="Disordered" evidence="7">
    <location>
        <begin position="48"/>
        <end position="79"/>
    </location>
</feature>
<name>A0A0C4EFT5_MAGP6</name>
<evidence type="ECO:0000256" key="3">
    <source>
        <dbReference type="ARBA" id="ARBA00022448"/>
    </source>
</evidence>
<reference evidence="9" key="5">
    <citation type="submission" date="2015-06" db="UniProtKB">
        <authorList>
            <consortium name="EnsemblFungi"/>
        </authorList>
    </citation>
    <scope>IDENTIFICATION</scope>
    <source>
        <strain evidence="9">ATCC 64411</strain>
    </source>
</reference>
<dbReference type="OMA" id="HEKGMDR"/>
<accession>A0A0C4EFT5</accession>
<dbReference type="eggNOG" id="ENOG502SC3P">
    <property type="taxonomic scope" value="Eukaryota"/>
</dbReference>
<dbReference type="PANTHER" id="PTHR28280:SF1">
    <property type="entry name" value="SHUTTLING PRE-60S FACTOR ECM1"/>
    <property type="match status" value="1"/>
</dbReference>
<evidence type="ECO:0000256" key="4">
    <source>
        <dbReference type="ARBA" id="ARBA00022490"/>
    </source>
</evidence>
<proteinExistence type="predicted"/>
<dbReference type="Proteomes" id="UP000011715">
    <property type="component" value="Unassembled WGS sequence"/>
</dbReference>
<organism evidence="9 10">
    <name type="scientific">Magnaporthiopsis poae (strain ATCC 64411 / 73-15)</name>
    <name type="common">Kentucky bluegrass fungus</name>
    <name type="synonym">Magnaporthe poae</name>
    <dbReference type="NCBI Taxonomy" id="644358"/>
    <lineage>
        <taxon>Eukaryota</taxon>
        <taxon>Fungi</taxon>
        <taxon>Dikarya</taxon>
        <taxon>Ascomycota</taxon>
        <taxon>Pezizomycotina</taxon>
        <taxon>Sordariomycetes</taxon>
        <taxon>Sordariomycetidae</taxon>
        <taxon>Magnaporthales</taxon>
        <taxon>Magnaporthaceae</taxon>
        <taxon>Magnaporthiopsis</taxon>
    </lineage>
</organism>
<feature type="region of interest" description="Disordered" evidence="7">
    <location>
        <begin position="1"/>
        <end position="35"/>
    </location>
</feature>
<reference evidence="8" key="3">
    <citation type="submission" date="2011-03" db="EMBL/GenBank/DDBJ databases">
        <title>Annotation of Magnaporthe poae ATCC 64411.</title>
        <authorList>
            <person name="Ma L.-J."/>
            <person name="Dead R."/>
            <person name="Young S.K."/>
            <person name="Zeng Q."/>
            <person name="Gargeya S."/>
            <person name="Fitzgerald M."/>
            <person name="Haas B."/>
            <person name="Abouelleil A."/>
            <person name="Alvarado L."/>
            <person name="Arachchi H.M."/>
            <person name="Berlin A."/>
            <person name="Brown A."/>
            <person name="Chapman S.B."/>
            <person name="Chen Z."/>
            <person name="Dunbar C."/>
            <person name="Freedman E."/>
            <person name="Gearin G."/>
            <person name="Gellesch M."/>
            <person name="Goldberg J."/>
            <person name="Griggs A."/>
            <person name="Gujja S."/>
            <person name="Heiman D."/>
            <person name="Howarth C."/>
            <person name="Larson L."/>
            <person name="Lui A."/>
            <person name="MacDonald P.J.P."/>
            <person name="Mehta T."/>
            <person name="Montmayeur A."/>
            <person name="Murphy C."/>
            <person name="Neiman D."/>
            <person name="Pearson M."/>
            <person name="Priest M."/>
            <person name="Roberts A."/>
            <person name="Saif S."/>
            <person name="Shea T."/>
            <person name="Shenoy N."/>
            <person name="Sisk P."/>
            <person name="Stolte C."/>
            <person name="Sykes S."/>
            <person name="Yandava C."/>
            <person name="Wortman J."/>
            <person name="Nusbaum C."/>
            <person name="Birren B."/>
        </authorList>
    </citation>
    <scope>NUCLEOTIDE SEQUENCE</scope>
    <source>
        <strain evidence="8">ATCC 64411</strain>
    </source>
</reference>
<comment type="subcellular location">
    <subcellularLocation>
        <location evidence="2">Cytoplasm</location>
    </subcellularLocation>
    <subcellularLocation>
        <location evidence="1">Nucleus</location>
    </subcellularLocation>
</comment>
<dbReference type="InterPro" id="IPR053278">
    <property type="entry name" value="Pre-60S_factor_ECM1"/>
</dbReference>
<feature type="region of interest" description="Disordered" evidence="7">
    <location>
        <begin position="146"/>
        <end position="189"/>
    </location>
</feature>
<evidence type="ECO:0000256" key="7">
    <source>
        <dbReference type="SAM" id="MobiDB-lite"/>
    </source>
</evidence>
<dbReference type="Pfam" id="PF09135">
    <property type="entry name" value="Alb1"/>
    <property type="match status" value="1"/>
</dbReference>
<gene>
    <name evidence="8" type="ORF">MAPG_11641</name>
</gene>
<dbReference type="EMBL" id="ADBL01002892">
    <property type="status" value="NOT_ANNOTATED_CDS"/>
    <property type="molecule type" value="Genomic_DNA"/>
</dbReference>
<keyword evidence="3" id="KW-0813">Transport</keyword>
<dbReference type="EMBL" id="GL876985">
    <property type="protein sequence ID" value="KLU92739.1"/>
    <property type="molecule type" value="Genomic_DNA"/>
</dbReference>
<reference evidence="10" key="2">
    <citation type="submission" date="2010-05" db="EMBL/GenBank/DDBJ databases">
        <title>The genome sequence of Magnaporthe poae strain ATCC 64411.</title>
        <authorList>
            <person name="Ma L.-J."/>
            <person name="Dead R."/>
            <person name="Young S."/>
            <person name="Zeng Q."/>
            <person name="Koehrsen M."/>
            <person name="Alvarado L."/>
            <person name="Berlin A."/>
            <person name="Chapman S.B."/>
            <person name="Chen Z."/>
            <person name="Freedman E."/>
            <person name="Gellesch M."/>
            <person name="Goldberg J."/>
            <person name="Griggs A."/>
            <person name="Gujja S."/>
            <person name="Heilman E.R."/>
            <person name="Heiman D."/>
            <person name="Hepburn T."/>
            <person name="Howarth C."/>
            <person name="Jen D."/>
            <person name="Larson L."/>
            <person name="Mehta T."/>
            <person name="Neiman D."/>
            <person name="Pearson M."/>
            <person name="Roberts A."/>
            <person name="Saif S."/>
            <person name="Shea T."/>
            <person name="Shenoy N."/>
            <person name="Sisk P."/>
            <person name="Stolte C."/>
            <person name="Sykes S."/>
            <person name="Walk T."/>
            <person name="White J."/>
            <person name="Yandava C."/>
            <person name="Haas B."/>
            <person name="Nusbaum C."/>
            <person name="Birren B."/>
        </authorList>
    </citation>
    <scope>NUCLEOTIDE SEQUENCE [LARGE SCALE GENOMIC DNA]</scope>
    <source>
        <strain evidence="10">ATCC 64411 / 73-15</strain>
    </source>
</reference>
<evidence type="ECO:0000256" key="6">
    <source>
        <dbReference type="ARBA" id="ARBA00023242"/>
    </source>
</evidence>
<evidence type="ECO:0000313" key="8">
    <source>
        <dbReference type="EMBL" id="KLU92739.1"/>
    </source>
</evidence>
<keyword evidence="10" id="KW-1185">Reference proteome</keyword>
<dbReference type="OrthoDB" id="5304887at2759"/>